<dbReference type="Proteomes" id="UP000306196">
    <property type="component" value="Unassembled WGS sequence"/>
</dbReference>
<dbReference type="GO" id="GO:0016765">
    <property type="term" value="F:transferase activity, transferring alkyl or aryl (other than methyl) groups"/>
    <property type="evidence" value="ECO:0007669"/>
    <property type="project" value="InterPro"/>
</dbReference>
<feature type="transmembrane region" description="Helical" evidence="6">
    <location>
        <begin position="218"/>
        <end position="238"/>
    </location>
</feature>
<dbReference type="InterPro" id="IPR044878">
    <property type="entry name" value="UbiA_sf"/>
</dbReference>
<keyword evidence="2" id="KW-1003">Cell membrane</keyword>
<dbReference type="PANTHER" id="PTHR42723:SF1">
    <property type="entry name" value="CHLOROPHYLL SYNTHASE, CHLOROPLASTIC"/>
    <property type="match status" value="1"/>
</dbReference>
<feature type="transmembrane region" description="Helical" evidence="6">
    <location>
        <begin position="173"/>
        <end position="190"/>
    </location>
</feature>
<dbReference type="InterPro" id="IPR050475">
    <property type="entry name" value="Prenyltransferase_related"/>
</dbReference>
<dbReference type="Gene3D" id="1.20.120.1780">
    <property type="entry name" value="UbiA prenyltransferase"/>
    <property type="match status" value="1"/>
</dbReference>
<evidence type="ECO:0000256" key="2">
    <source>
        <dbReference type="ARBA" id="ARBA00022475"/>
    </source>
</evidence>
<feature type="transmembrane region" description="Helical" evidence="6">
    <location>
        <begin position="49"/>
        <end position="72"/>
    </location>
</feature>
<dbReference type="Pfam" id="PF01040">
    <property type="entry name" value="UbiA"/>
    <property type="match status" value="1"/>
</dbReference>
<gene>
    <name evidence="7" type="ORF">FEM03_11950</name>
</gene>
<evidence type="ECO:0000256" key="6">
    <source>
        <dbReference type="SAM" id="Phobius"/>
    </source>
</evidence>
<evidence type="ECO:0000313" key="8">
    <source>
        <dbReference type="Proteomes" id="UP000306196"/>
    </source>
</evidence>
<reference evidence="7 8" key="1">
    <citation type="submission" date="2019-05" db="EMBL/GenBank/DDBJ databases">
        <title>Verrucobacter flavum gen. nov., sp. nov. a new member of the family Verrucomicrobiaceae.</title>
        <authorList>
            <person name="Szuroczki S."/>
            <person name="Abbaszade G."/>
            <person name="Szabo A."/>
            <person name="Felfoldi T."/>
            <person name="Schumann P."/>
            <person name="Boka K."/>
            <person name="Keki Z."/>
            <person name="Toumi M."/>
            <person name="Toth E."/>
        </authorList>
    </citation>
    <scope>NUCLEOTIDE SEQUENCE [LARGE SCALE GENOMIC DNA]</scope>
    <source>
        <strain evidence="7 8">MG-N-17</strain>
    </source>
</reference>
<evidence type="ECO:0000313" key="7">
    <source>
        <dbReference type="EMBL" id="TLD70435.1"/>
    </source>
</evidence>
<keyword evidence="8" id="KW-1185">Reference proteome</keyword>
<accession>A0A5R8KEM8</accession>
<keyword evidence="4 6" id="KW-1133">Transmembrane helix</keyword>
<sequence length="293" mass="32724">MSSYRPIRDYVRVLGHFASIRSLEVLVLQASPFFGGFLGGFQFEWEDLIRLILLLLGSLFLTAHIFILNDWAGHNSDKRDPRRTTLVFTQQKISRVQVAHVAIAFLIVANIFFFMVGPLTMLFGAAIAVLSLLYSCSPRFGKVTPIAASINHLVGGMLHFLLGYTLFHELDGRGLAISLFFGLVFAGGHFNQEVRDYEGDSINGIRTSAVVFGPRRTFLASLSLFTLAYALIIGLAATSMLPNLLYGSFIPWFLHVAWSVQTLRQGLGFEAILKMQRRFRLLFAITGLAMLIR</sequence>
<feature type="transmembrane region" description="Helical" evidence="6">
    <location>
        <begin position="21"/>
        <end position="43"/>
    </location>
</feature>
<proteinExistence type="predicted"/>
<dbReference type="RefSeq" id="WP_138086491.1">
    <property type="nucleotide sequence ID" value="NZ_VAUV01000008.1"/>
</dbReference>
<dbReference type="Gene3D" id="1.10.357.140">
    <property type="entry name" value="UbiA prenyltransferase"/>
    <property type="match status" value="1"/>
</dbReference>
<feature type="transmembrane region" description="Helical" evidence="6">
    <location>
        <begin position="93"/>
        <end position="113"/>
    </location>
</feature>
<protein>
    <recommendedName>
        <fullName evidence="9">Prenyltransferase</fullName>
    </recommendedName>
</protein>
<feature type="transmembrane region" description="Helical" evidence="6">
    <location>
        <begin position="148"/>
        <end position="167"/>
    </location>
</feature>
<keyword evidence="5 6" id="KW-0472">Membrane</keyword>
<evidence type="ECO:0000256" key="3">
    <source>
        <dbReference type="ARBA" id="ARBA00022692"/>
    </source>
</evidence>
<dbReference type="PANTHER" id="PTHR42723">
    <property type="entry name" value="CHLOROPHYLL SYNTHASE"/>
    <property type="match status" value="1"/>
</dbReference>
<organism evidence="7 8">
    <name type="scientific">Phragmitibacter flavus</name>
    <dbReference type="NCBI Taxonomy" id="2576071"/>
    <lineage>
        <taxon>Bacteria</taxon>
        <taxon>Pseudomonadati</taxon>
        <taxon>Verrucomicrobiota</taxon>
        <taxon>Verrucomicrobiia</taxon>
        <taxon>Verrucomicrobiales</taxon>
        <taxon>Verrucomicrobiaceae</taxon>
        <taxon>Phragmitibacter</taxon>
    </lineage>
</organism>
<comment type="caution">
    <text evidence="7">The sequence shown here is derived from an EMBL/GenBank/DDBJ whole genome shotgun (WGS) entry which is preliminary data.</text>
</comment>
<comment type="subcellular location">
    <subcellularLocation>
        <location evidence="1">Membrane</location>
        <topology evidence="1">Multi-pass membrane protein</topology>
    </subcellularLocation>
</comment>
<evidence type="ECO:0000256" key="1">
    <source>
        <dbReference type="ARBA" id="ARBA00004141"/>
    </source>
</evidence>
<name>A0A5R8KEM8_9BACT</name>
<evidence type="ECO:0008006" key="9">
    <source>
        <dbReference type="Google" id="ProtNLM"/>
    </source>
</evidence>
<dbReference type="OrthoDB" id="9767568at2"/>
<keyword evidence="3 6" id="KW-0812">Transmembrane</keyword>
<dbReference type="InterPro" id="IPR000537">
    <property type="entry name" value="UbiA_prenyltransferase"/>
</dbReference>
<evidence type="ECO:0000256" key="4">
    <source>
        <dbReference type="ARBA" id="ARBA00022989"/>
    </source>
</evidence>
<dbReference type="EMBL" id="VAUV01000008">
    <property type="protein sequence ID" value="TLD70435.1"/>
    <property type="molecule type" value="Genomic_DNA"/>
</dbReference>
<dbReference type="GO" id="GO:0016020">
    <property type="term" value="C:membrane"/>
    <property type="evidence" value="ECO:0007669"/>
    <property type="project" value="UniProtKB-SubCell"/>
</dbReference>
<dbReference type="AlphaFoldDB" id="A0A5R8KEM8"/>
<feature type="transmembrane region" description="Helical" evidence="6">
    <location>
        <begin position="119"/>
        <end position="136"/>
    </location>
</feature>
<evidence type="ECO:0000256" key="5">
    <source>
        <dbReference type="ARBA" id="ARBA00023136"/>
    </source>
</evidence>